<feature type="transmembrane region" description="Helical" evidence="8">
    <location>
        <begin position="337"/>
        <end position="356"/>
    </location>
</feature>
<evidence type="ECO:0000256" key="1">
    <source>
        <dbReference type="ARBA" id="ARBA00004370"/>
    </source>
</evidence>
<dbReference type="Gene3D" id="1.20.120.1770">
    <property type="match status" value="1"/>
</dbReference>
<dbReference type="OrthoDB" id="19261at2759"/>
<dbReference type="InterPro" id="IPR005018">
    <property type="entry name" value="DOMON_domain"/>
</dbReference>
<dbReference type="SMART" id="SM00664">
    <property type="entry name" value="DoH"/>
    <property type="match status" value="1"/>
</dbReference>
<feature type="transmembrane region" description="Helical" evidence="8">
    <location>
        <begin position="304"/>
        <end position="325"/>
    </location>
</feature>
<dbReference type="CDD" id="cd09630">
    <property type="entry name" value="CDH_like_cytochrome"/>
    <property type="match status" value="1"/>
</dbReference>
<feature type="transmembrane region" description="Helical" evidence="8">
    <location>
        <begin position="378"/>
        <end position="398"/>
    </location>
</feature>
<keyword evidence="6 8" id="KW-0472">Membrane</keyword>
<keyword evidence="4" id="KW-0249">Electron transport</keyword>
<evidence type="ECO:0000259" key="10">
    <source>
        <dbReference type="PROSITE" id="PS50939"/>
    </source>
</evidence>
<evidence type="ECO:0000256" key="5">
    <source>
        <dbReference type="ARBA" id="ARBA00022989"/>
    </source>
</evidence>
<dbReference type="InterPro" id="IPR006593">
    <property type="entry name" value="Cyt_b561/ferric_Rdtase_TM"/>
</dbReference>
<gene>
    <name evidence="11" type="ORF">BT96DRAFT_1017181</name>
</gene>
<dbReference type="AlphaFoldDB" id="A0A6A4I2U8"/>
<dbReference type="Pfam" id="PF03188">
    <property type="entry name" value="Cytochrom_B561"/>
    <property type="match status" value="1"/>
</dbReference>
<keyword evidence="2" id="KW-0813">Transport</keyword>
<keyword evidence="12" id="KW-1185">Reference proteome</keyword>
<organism evidence="11 12">
    <name type="scientific">Gymnopus androsaceus JB14</name>
    <dbReference type="NCBI Taxonomy" id="1447944"/>
    <lineage>
        <taxon>Eukaryota</taxon>
        <taxon>Fungi</taxon>
        <taxon>Dikarya</taxon>
        <taxon>Basidiomycota</taxon>
        <taxon>Agaricomycotina</taxon>
        <taxon>Agaricomycetes</taxon>
        <taxon>Agaricomycetidae</taxon>
        <taxon>Agaricales</taxon>
        <taxon>Marasmiineae</taxon>
        <taxon>Omphalotaceae</taxon>
        <taxon>Gymnopus</taxon>
    </lineage>
</organism>
<evidence type="ECO:0000313" key="11">
    <source>
        <dbReference type="EMBL" id="KAE9403105.1"/>
    </source>
</evidence>
<feature type="transmembrane region" description="Helical" evidence="8">
    <location>
        <begin position="263"/>
        <end position="284"/>
    </location>
</feature>
<evidence type="ECO:0000256" key="3">
    <source>
        <dbReference type="ARBA" id="ARBA00022692"/>
    </source>
</evidence>
<feature type="compositionally biased region" description="Acidic residues" evidence="7">
    <location>
        <begin position="433"/>
        <end position="442"/>
    </location>
</feature>
<reference evidence="11" key="1">
    <citation type="journal article" date="2019" name="Environ. Microbiol.">
        <title>Fungal ecological strategies reflected in gene transcription - a case study of two litter decomposers.</title>
        <authorList>
            <person name="Barbi F."/>
            <person name="Kohler A."/>
            <person name="Barry K."/>
            <person name="Baskaran P."/>
            <person name="Daum C."/>
            <person name="Fauchery L."/>
            <person name="Ihrmark K."/>
            <person name="Kuo A."/>
            <person name="LaButti K."/>
            <person name="Lipzen A."/>
            <person name="Morin E."/>
            <person name="Grigoriev I.V."/>
            <person name="Henrissat B."/>
            <person name="Lindahl B."/>
            <person name="Martin F."/>
        </authorList>
    </citation>
    <scope>NUCLEOTIDE SEQUENCE</scope>
    <source>
        <strain evidence="11">JB14</strain>
    </source>
</reference>
<name>A0A6A4I2U8_9AGAR</name>
<evidence type="ECO:0000256" key="8">
    <source>
        <dbReference type="SAM" id="Phobius"/>
    </source>
</evidence>
<dbReference type="PANTHER" id="PTHR47797">
    <property type="entry name" value="DEHYDROGENASE, PUTATIVE (AFU_ORTHOLOGUE AFUA_8G05805)-RELATED"/>
    <property type="match status" value="1"/>
</dbReference>
<sequence>MALMASVLLPALALFSVSASATVAGSTNALRQTDGPTGDFHCGRNMCVNATLSGNVVNYSLTHIGGVDPGWLGIGFGTSMTYTPMVVMWPNSDGSVTLSQRITSTYSMPHTDSRPPRTAVLSSGSRVAGGTGEFAFSIPWDHNTKTDLIYAFAAKNINHLTTSAPDSAMQPHMETGYAHLDLSKPIVVADEVVSPKPSLSAPKSSPTKSSSASTLTSAALPLSASQRFAFVHAIFCTVGFLVFLPAGALVARWARTFTPAWYTAHWIAQFAAAGPAILIGVVLGVEAVNKSRSVVHLNDAHKKWGAALVALYALQCALGAFIHWIKPKNSTGRPLQNYLHAVVGIVLVGLGFYQVGSGLTTEWPQMTGREEFIPGAEIAWYIWAMLLPILYFAGLSLLPKQLKQERGVVPGPQVTTEKPLPSGEYSSLLAESADVEGEDYQD</sequence>
<dbReference type="PROSITE" id="PS50939">
    <property type="entry name" value="CYTOCHROME_B561"/>
    <property type="match status" value="1"/>
</dbReference>
<feature type="chain" id="PRO_5025471210" description="Cytochrome b561 domain-containing protein" evidence="9">
    <location>
        <begin position="20"/>
        <end position="442"/>
    </location>
</feature>
<protein>
    <recommendedName>
        <fullName evidence="10">Cytochrome b561 domain-containing protein</fullName>
    </recommendedName>
</protein>
<evidence type="ECO:0000256" key="7">
    <source>
        <dbReference type="SAM" id="MobiDB-lite"/>
    </source>
</evidence>
<dbReference type="PANTHER" id="PTHR47797:SF3">
    <property type="entry name" value="CYTOCHROME B561 DOMAIN-CONTAINING PROTEIN"/>
    <property type="match status" value="1"/>
</dbReference>
<keyword evidence="9" id="KW-0732">Signal</keyword>
<keyword evidence="3 8" id="KW-0812">Transmembrane</keyword>
<dbReference type="Gene3D" id="2.60.40.1210">
    <property type="entry name" value="Cellobiose dehydrogenase, cytochrome domain"/>
    <property type="match status" value="1"/>
</dbReference>
<evidence type="ECO:0000256" key="4">
    <source>
        <dbReference type="ARBA" id="ARBA00022982"/>
    </source>
</evidence>
<dbReference type="EMBL" id="ML769428">
    <property type="protein sequence ID" value="KAE9403105.1"/>
    <property type="molecule type" value="Genomic_DNA"/>
</dbReference>
<dbReference type="InterPro" id="IPR015920">
    <property type="entry name" value="Cellobiose_DH-like_cyt"/>
</dbReference>
<feature type="domain" description="Cytochrome b561" evidence="10">
    <location>
        <begin position="196"/>
        <end position="401"/>
    </location>
</feature>
<feature type="region of interest" description="Disordered" evidence="7">
    <location>
        <begin position="408"/>
        <end position="442"/>
    </location>
</feature>
<keyword evidence="5 8" id="KW-1133">Transmembrane helix</keyword>
<dbReference type="GO" id="GO:0016020">
    <property type="term" value="C:membrane"/>
    <property type="evidence" value="ECO:0007669"/>
    <property type="project" value="UniProtKB-SubCell"/>
</dbReference>
<feature type="transmembrane region" description="Helical" evidence="8">
    <location>
        <begin position="229"/>
        <end position="251"/>
    </location>
</feature>
<accession>A0A6A4I2U8</accession>
<dbReference type="SMART" id="SM00665">
    <property type="entry name" value="B561"/>
    <property type="match status" value="1"/>
</dbReference>
<comment type="subcellular location">
    <subcellularLocation>
        <location evidence="1">Membrane</location>
    </subcellularLocation>
</comment>
<evidence type="ECO:0000313" key="12">
    <source>
        <dbReference type="Proteomes" id="UP000799118"/>
    </source>
</evidence>
<feature type="signal peptide" evidence="9">
    <location>
        <begin position="1"/>
        <end position="19"/>
    </location>
</feature>
<evidence type="ECO:0000256" key="6">
    <source>
        <dbReference type="ARBA" id="ARBA00023136"/>
    </source>
</evidence>
<evidence type="ECO:0000256" key="9">
    <source>
        <dbReference type="SAM" id="SignalP"/>
    </source>
</evidence>
<dbReference type="SUPFAM" id="SSF49344">
    <property type="entry name" value="CBD9-like"/>
    <property type="match status" value="1"/>
</dbReference>
<dbReference type="CDD" id="cd08760">
    <property type="entry name" value="Cyt_b561_FRRS1_like"/>
    <property type="match status" value="1"/>
</dbReference>
<proteinExistence type="predicted"/>
<dbReference type="Proteomes" id="UP000799118">
    <property type="component" value="Unassembled WGS sequence"/>
</dbReference>
<dbReference type="Pfam" id="PF16010">
    <property type="entry name" value="CDH-cyt"/>
    <property type="match status" value="1"/>
</dbReference>
<evidence type="ECO:0000256" key="2">
    <source>
        <dbReference type="ARBA" id="ARBA00022448"/>
    </source>
</evidence>